<protein>
    <recommendedName>
        <fullName evidence="3">NAD(P)-binding domain-containing protein</fullName>
    </recommendedName>
</protein>
<dbReference type="SUPFAM" id="SSF51735">
    <property type="entry name" value="NAD(P)-binding Rossmann-fold domains"/>
    <property type="match status" value="1"/>
</dbReference>
<reference evidence="1" key="1">
    <citation type="submission" date="2018-12" db="EMBL/GenBank/DDBJ databases">
        <authorList>
            <person name="Sun L."/>
            <person name="Chen Z."/>
        </authorList>
    </citation>
    <scope>NUCLEOTIDE SEQUENCE [LARGE SCALE GENOMIC DNA]</scope>
    <source>
        <strain evidence="1">3-2-2</strain>
    </source>
</reference>
<gene>
    <name evidence="1" type="ORF">D4T97_008145</name>
</gene>
<dbReference type="OrthoDB" id="2938417at2"/>
<dbReference type="RefSeq" id="WP_126049506.1">
    <property type="nucleotide sequence ID" value="NZ_QYTV02000003.1"/>
</dbReference>
<accession>A0A429Y1U4</accession>
<evidence type="ECO:0000313" key="1">
    <source>
        <dbReference type="EMBL" id="RST75219.1"/>
    </source>
</evidence>
<evidence type="ECO:0008006" key="3">
    <source>
        <dbReference type="Google" id="ProtNLM"/>
    </source>
</evidence>
<dbReference type="AlphaFoldDB" id="A0A429Y1U4"/>
<keyword evidence="2" id="KW-1185">Reference proteome</keyword>
<name>A0A429Y1U4_9BACI</name>
<sequence>MKTAVIFGARQPFGFELCSRLLERGFEVYGIDHHQWITEEQEDNWLLIGRNANLRYMELEKTDDTIHQALLDERCLYIIPTLDYLNKNDNGVRNQLVSQLKRIAEGKRARESLLVIQPPSIERAQSSFIHSFNELLESVKGNHQVIEYSLASSFAEKGKSMALVEKNGGGNWEKSGNLPIYQDENFLSDAAKDVACYIEKEKMLELNE</sequence>
<dbReference type="InterPro" id="IPR036291">
    <property type="entry name" value="NAD(P)-bd_dom_sf"/>
</dbReference>
<dbReference type="EMBL" id="QYTV02000003">
    <property type="protein sequence ID" value="RST75219.1"/>
    <property type="molecule type" value="Genomic_DNA"/>
</dbReference>
<proteinExistence type="predicted"/>
<organism evidence="1 2">
    <name type="scientific">Siminovitchia acidinfaciens</name>
    <dbReference type="NCBI Taxonomy" id="2321395"/>
    <lineage>
        <taxon>Bacteria</taxon>
        <taxon>Bacillati</taxon>
        <taxon>Bacillota</taxon>
        <taxon>Bacilli</taxon>
        <taxon>Bacillales</taxon>
        <taxon>Bacillaceae</taxon>
        <taxon>Siminovitchia</taxon>
    </lineage>
</organism>
<evidence type="ECO:0000313" key="2">
    <source>
        <dbReference type="Proteomes" id="UP000287156"/>
    </source>
</evidence>
<comment type="caution">
    <text evidence="1">The sequence shown here is derived from an EMBL/GenBank/DDBJ whole genome shotgun (WGS) entry which is preliminary data.</text>
</comment>
<dbReference type="Proteomes" id="UP000287156">
    <property type="component" value="Unassembled WGS sequence"/>
</dbReference>